<dbReference type="EMBL" id="OB794009">
    <property type="protein sequence ID" value="CAD7429213.1"/>
    <property type="molecule type" value="Genomic_DNA"/>
</dbReference>
<dbReference type="GO" id="GO:0034058">
    <property type="term" value="P:endosomal vesicle fusion"/>
    <property type="evidence" value="ECO:0007669"/>
    <property type="project" value="TreeGrafter"/>
</dbReference>
<dbReference type="GO" id="GO:0005764">
    <property type="term" value="C:lysosome"/>
    <property type="evidence" value="ECO:0007669"/>
    <property type="project" value="UniProtKB-SubCell"/>
</dbReference>
<keyword evidence="3" id="KW-0472">Membrane</keyword>
<dbReference type="GO" id="GO:0006914">
    <property type="term" value="P:autophagy"/>
    <property type="evidence" value="ECO:0007669"/>
    <property type="project" value="TreeGrafter"/>
</dbReference>
<evidence type="ECO:0000259" key="7">
    <source>
        <dbReference type="PROSITE" id="PS50219"/>
    </source>
</evidence>
<proteinExistence type="inferred from homology"/>
<feature type="repeat" description="CHCR" evidence="6">
    <location>
        <begin position="558"/>
        <end position="756"/>
    </location>
</feature>
<dbReference type="Pfam" id="PF10366">
    <property type="entry name" value="Vps39_1"/>
    <property type="match status" value="1"/>
</dbReference>
<dbReference type="GO" id="GO:0012505">
    <property type="term" value="C:endomembrane system"/>
    <property type="evidence" value="ECO:0007669"/>
    <property type="project" value="UniProtKB-SubCell"/>
</dbReference>
<dbReference type="SMART" id="SM00036">
    <property type="entry name" value="CNH"/>
    <property type="match status" value="1"/>
</dbReference>
<evidence type="ECO:0000256" key="1">
    <source>
        <dbReference type="ARBA" id="ARBA00004184"/>
    </source>
</evidence>
<comment type="similarity">
    <text evidence="5">Belongs to the VAM6/VPS39 family.</text>
</comment>
<dbReference type="GO" id="GO:0006886">
    <property type="term" value="P:intracellular protein transport"/>
    <property type="evidence" value="ECO:0007669"/>
    <property type="project" value="UniProtKB-UniRule"/>
</dbReference>
<evidence type="ECO:0000256" key="3">
    <source>
        <dbReference type="ARBA" id="ARBA00023136"/>
    </source>
</evidence>
<accession>A0A7R9E8T6</accession>
<dbReference type="PANTHER" id="PTHR12894:SF49">
    <property type="entry name" value="VAM6_VPS39-LIKE PROTEIN"/>
    <property type="match status" value="1"/>
</dbReference>
<evidence type="ECO:0000256" key="6">
    <source>
        <dbReference type="PROSITE-ProRule" id="PRU01006"/>
    </source>
</evidence>
<dbReference type="InterPro" id="IPR001180">
    <property type="entry name" value="CNH_dom"/>
</dbReference>
<dbReference type="Pfam" id="PF10367">
    <property type="entry name" value="zf-Vps39_C"/>
    <property type="match status" value="1"/>
</dbReference>
<dbReference type="InterPro" id="IPR019453">
    <property type="entry name" value="VPS39/TGFA1_Znf"/>
</dbReference>
<evidence type="ECO:0000256" key="4">
    <source>
        <dbReference type="ARBA" id="ARBA00023228"/>
    </source>
</evidence>
<evidence type="ECO:0000256" key="2">
    <source>
        <dbReference type="ARBA" id="ARBA00004371"/>
    </source>
</evidence>
<dbReference type="PROSITE" id="PS50236">
    <property type="entry name" value="CHCR"/>
    <property type="match status" value="1"/>
</dbReference>
<feature type="domain" description="CNH" evidence="7">
    <location>
        <begin position="14"/>
        <end position="288"/>
    </location>
</feature>
<dbReference type="AlphaFoldDB" id="A0A7R9E8T6"/>
<dbReference type="InterPro" id="IPR000547">
    <property type="entry name" value="Clathrin_H-chain/VPS_repeat"/>
</dbReference>
<keyword evidence="4" id="KW-0458">Lysosome</keyword>
<protein>
    <recommendedName>
        <fullName evidence="7">CNH domain-containing protein</fullName>
    </recommendedName>
</protein>
<evidence type="ECO:0000313" key="8">
    <source>
        <dbReference type="EMBL" id="CAD7429213.1"/>
    </source>
</evidence>
<organism evidence="8">
    <name type="scientific">Timema monikensis</name>
    <dbReference type="NCBI Taxonomy" id="170555"/>
    <lineage>
        <taxon>Eukaryota</taxon>
        <taxon>Metazoa</taxon>
        <taxon>Ecdysozoa</taxon>
        <taxon>Arthropoda</taxon>
        <taxon>Hexapoda</taxon>
        <taxon>Insecta</taxon>
        <taxon>Pterygota</taxon>
        <taxon>Neoptera</taxon>
        <taxon>Polyneoptera</taxon>
        <taxon>Phasmatodea</taxon>
        <taxon>Timematodea</taxon>
        <taxon>Timematoidea</taxon>
        <taxon>Timematidae</taxon>
        <taxon>Timema</taxon>
    </lineage>
</organism>
<dbReference type="InterPro" id="IPR019452">
    <property type="entry name" value="VPS39/TGF_beta_rcpt-assoc_1"/>
</dbReference>
<dbReference type="PANTHER" id="PTHR12894">
    <property type="entry name" value="CNH DOMAIN CONTAINING"/>
    <property type="match status" value="1"/>
</dbReference>
<dbReference type="Pfam" id="PF00780">
    <property type="entry name" value="CNH"/>
    <property type="match status" value="1"/>
</dbReference>
<evidence type="ECO:0000256" key="5">
    <source>
        <dbReference type="ARBA" id="ARBA00038201"/>
    </source>
</evidence>
<dbReference type="InterPro" id="IPR032914">
    <property type="entry name" value="Vam6/VPS39/TRAP1"/>
</dbReference>
<gene>
    <name evidence="8" type="ORF">TMSB3V08_LOCUS5993</name>
</gene>
<comment type="subcellular location">
    <subcellularLocation>
        <location evidence="1">Endomembrane system</location>
        <topology evidence="1">Peripheral membrane protein</topology>
    </subcellularLocation>
    <subcellularLocation>
        <location evidence="2">Lysosome</location>
    </subcellularLocation>
</comment>
<name>A0A7R9E8T6_9NEOP</name>
<dbReference type="InterPro" id="IPR036322">
    <property type="entry name" value="WD40_repeat_dom_sf"/>
</dbReference>
<reference evidence="8" key="1">
    <citation type="submission" date="2020-11" db="EMBL/GenBank/DDBJ databases">
        <authorList>
            <person name="Tran Van P."/>
        </authorList>
    </citation>
    <scope>NUCLEOTIDE SEQUENCE</scope>
</reference>
<dbReference type="GO" id="GO:0016020">
    <property type="term" value="C:membrane"/>
    <property type="evidence" value="ECO:0007669"/>
    <property type="project" value="TreeGrafter"/>
</dbReference>
<dbReference type="SUPFAM" id="SSF50978">
    <property type="entry name" value="WD40 repeat-like"/>
    <property type="match status" value="1"/>
</dbReference>
<dbReference type="PROSITE" id="PS50219">
    <property type="entry name" value="CNH"/>
    <property type="match status" value="1"/>
</dbReference>
<sequence length="869" mass="100316">MHDAYELSQLLKLTVQIESIAAYDENLLIGTRQGHLLMYSVSCRYGEHKHDVQLLRYNKTFSKKPIQQLAVIPDYHLLVSLTDNVICVHDISVINFPTITVVQRTRGATLFTLDTRRQTSLTGETSVTVRMCVAVKRRLQLYYWKNNKFLELGEDLTVPDIPRALAWCNEVLCVGFKGDYILLKLEDRSQKDLFPTGKHLEPSVTKLSDNTFALGKDTQSIFMDSEGNLALKYAVKWTDVPTVIAYDEPYLLALLSEGVEVRTIEPNLFIQSVVVPRPRMVFRAKRGLVYLASTAQVWCLQSLPLSRQIHVLLDQKQFQLALKLTNISDESDEEKDKNVFQIQTLFAFDLFYNKQFHESMREFIKLGTDPYDVIRLFPDLIPQESRSSQDQERLPKLQDRELENGLLALIEFLTEVRHNLMGDSKNKNSIKPVNLNHKSIEQLLSIIDTTLLKCYLQTNDALVAPLLRLNHCHLEETEKTLRRHHKYSELIILYQTKGLHLKALELLEKQADKPESSLRGFHRTIQYLQHLGKEHMDLILKFAGWVLEQNPEEGLKIFTEDIQEVEHLPRPRILDYLLRQHKLLVIPYLEHVVNVWNDSNPIFHNALVHQYTSVNLTRARGEREHVVNVWNDSNPIFHNALVHQYREKVQQLSATSSDDNEGSSFREKLLAFLETSSNYTPETVLVLFPYDCMFEERAIILGKLGRHEQALAVYVSVLGNVPKAMEYCDKVYQHGAEEVYVLLMKMLISPPDNWLLGVPAPVKTEPDLETALALLEQHANKINPVKHFLETSLQKKLNNRRKSQVLKGLLYAEHLQVQEMRLSYESQAVLVTEFNVCPVCKKRFSNQSAFARYPNGDIVHYSCQDRRTS</sequence>